<dbReference type="AlphaFoldDB" id="A0A0A9BBN6"/>
<sequence length="24" mass="2439">MDGRGECTMKAGFGEDGNTYANGG</sequence>
<organism evidence="1">
    <name type="scientific">Arundo donax</name>
    <name type="common">Giant reed</name>
    <name type="synonym">Donax arundinaceus</name>
    <dbReference type="NCBI Taxonomy" id="35708"/>
    <lineage>
        <taxon>Eukaryota</taxon>
        <taxon>Viridiplantae</taxon>
        <taxon>Streptophyta</taxon>
        <taxon>Embryophyta</taxon>
        <taxon>Tracheophyta</taxon>
        <taxon>Spermatophyta</taxon>
        <taxon>Magnoliopsida</taxon>
        <taxon>Liliopsida</taxon>
        <taxon>Poales</taxon>
        <taxon>Poaceae</taxon>
        <taxon>PACMAD clade</taxon>
        <taxon>Arundinoideae</taxon>
        <taxon>Arundineae</taxon>
        <taxon>Arundo</taxon>
    </lineage>
</organism>
<reference evidence="1" key="2">
    <citation type="journal article" date="2015" name="Data Brief">
        <title>Shoot transcriptome of the giant reed, Arundo donax.</title>
        <authorList>
            <person name="Barrero R.A."/>
            <person name="Guerrero F.D."/>
            <person name="Moolhuijzen P."/>
            <person name="Goolsby J.A."/>
            <person name="Tidwell J."/>
            <person name="Bellgard S.E."/>
            <person name="Bellgard M.I."/>
        </authorList>
    </citation>
    <scope>NUCLEOTIDE SEQUENCE</scope>
    <source>
        <tissue evidence="1">Shoot tissue taken approximately 20 cm above the soil surface</tissue>
    </source>
</reference>
<proteinExistence type="predicted"/>
<name>A0A0A9BBN6_ARUDO</name>
<reference evidence="1" key="1">
    <citation type="submission" date="2014-09" db="EMBL/GenBank/DDBJ databases">
        <authorList>
            <person name="Magalhaes I.L.F."/>
            <person name="Oliveira U."/>
            <person name="Santos F.R."/>
            <person name="Vidigal T.H.D.A."/>
            <person name="Brescovit A.D."/>
            <person name="Santos A.J."/>
        </authorList>
    </citation>
    <scope>NUCLEOTIDE SEQUENCE</scope>
    <source>
        <tissue evidence="1">Shoot tissue taken approximately 20 cm above the soil surface</tissue>
    </source>
</reference>
<accession>A0A0A9BBN6</accession>
<dbReference type="EMBL" id="GBRH01239295">
    <property type="protein sequence ID" value="JAD58600.1"/>
    <property type="molecule type" value="Transcribed_RNA"/>
</dbReference>
<evidence type="ECO:0000313" key="1">
    <source>
        <dbReference type="EMBL" id="JAD58600.1"/>
    </source>
</evidence>
<protein>
    <submittedName>
        <fullName evidence="1">Uncharacterized protein</fullName>
    </submittedName>
</protein>